<dbReference type="EMBL" id="JAAABM010000003">
    <property type="protein sequence ID" value="KAF7679553.1"/>
    <property type="molecule type" value="Genomic_DNA"/>
</dbReference>
<comment type="caution">
    <text evidence="2">The sequence shown here is derived from an EMBL/GenBank/DDBJ whole genome shotgun (WGS) entry which is preliminary data.</text>
</comment>
<organism evidence="2 3">
    <name type="scientific">Alternaria burnsii</name>
    <dbReference type="NCBI Taxonomy" id="1187904"/>
    <lineage>
        <taxon>Eukaryota</taxon>
        <taxon>Fungi</taxon>
        <taxon>Dikarya</taxon>
        <taxon>Ascomycota</taxon>
        <taxon>Pezizomycotina</taxon>
        <taxon>Dothideomycetes</taxon>
        <taxon>Pleosporomycetidae</taxon>
        <taxon>Pleosporales</taxon>
        <taxon>Pleosporineae</taxon>
        <taxon>Pleosporaceae</taxon>
        <taxon>Alternaria</taxon>
        <taxon>Alternaria sect. Alternaria</taxon>
    </lineage>
</organism>
<proteinExistence type="predicted"/>
<name>A0A8H7EI50_9PLEO</name>
<keyword evidence="1" id="KW-0732">Signal</keyword>
<keyword evidence="3" id="KW-1185">Reference proteome</keyword>
<dbReference type="OrthoDB" id="3678498at2759"/>
<protein>
    <submittedName>
        <fullName evidence="2">Uncharacterized protein</fullName>
    </submittedName>
</protein>
<evidence type="ECO:0000256" key="1">
    <source>
        <dbReference type="SAM" id="SignalP"/>
    </source>
</evidence>
<reference evidence="2" key="2">
    <citation type="submission" date="2020-08" db="EMBL/GenBank/DDBJ databases">
        <title>Draft Genome Sequence of Cumin Blight Pathogen Alternaria burnsii.</title>
        <authorList>
            <person name="Feng Z."/>
        </authorList>
    </citation>
    <scope>NUCLEOTIDE SEQUENCE</scope>
    <source>
        <strain evidence="2">CBS107.38</strain>
    </source>
</reference>
<sequence length="142" mass="14503">MPSIQSISMALFALLATTNAGVIISDGGAAGGCPGGCCIPVCNVIVSDDSLGGYGSAGFADTCKQGFDRDNGPATIDINDDHQVTWLHAEDGQVVVDIYRKSDKKYNRWAISNCQLASTGGSQCAPSGGGCDATQILVEAQG</sequence>
<feature type="signal peptide" evidence="1">
    <location>
        <begin position="1"/>
        <end position="20"/>
    </location>
</feature>
<dbReference type="Proteomes" id="UP000596902">
    <property type="component" value="Unassembled WGS sequence"/>
</dbReference>
<reference evidence="2" key="1">
    <citation type="submission" date="2020-01" db="EMBL/GenBank/DDBJ databases">
        <authorList>
            <person name="Feng Z.H.Z."/>
        </authorList>
    </citation>
    <scope>NUCLEOTIDE SEQUENCE</scope>
    <source>
        <strain evidence="2">CBS107.38</strain>
    </source>
</reference>
<dbReference type="GeneID" id="62201526"/>
<evidence type="ECO:0000313" key="3">
    <source>
        <dbReference type="Proteomes" id="UP000596902"/>
    </source>
</evidence>
<dbReference type="AlphaFoldDB" id="A0A8H7EI50"/>
<feature type="chain" id="PRO_5034217610" evidence="1">
    <location>
        <begin position="21"/>
        <end position="142"/>
    </location>
</feature>
<accession>A0A8H7EI50</accession>
<evidence type="ECO:0000313" key="2">
    <source>
        <dbReference type="EMBL" id="KAF7679553.1"/>
    </source>
</evidence>
<dbReference type="RefSeq" id="XP_038789626.1">
    <property type="nucleotide sequence ID" value="XM_038928348.1"/>
</dbReference>
<gene>
    <name evidence="2" type="ORF">GT037_003301</name>
</gene>